<name>A0A2C6AQ41_FUSNP</name>
<evidence type="ECO:0000313" key="1">
    <source>
        <dbReference type="EMBL" id="PHI14000.1"/>
    </source>
</evidence>
<dbReference type="RefSeq" id="WP_032846308.1">
    <property type="nucleotide sequence ID" value="NZ_CP084159.1"/>
</dbReference>
<evidence type="ECO:0000313" key="2">
    <source>
        <dbReference type="Proteomes" id="UP000221852"/>
    </source>
</evidence>
<sequence>MKIIINVKGLSRKKVIHQEEVELINKVSTTKDLITELVKINVEKFNKKIDDKDILSIMTNEHIAEAARSGKIGDEVHGDKKANLEKALDTAYLAFEDGLYCIFINDEQTTEKLDDSLNLKDGDILTFIRLTMLAGRMW</sequence>
<proteinExistence type="predicted"/>
<organism evidence="1 2">
    <name type="scientific">Fusobacterium nucleatum subsp. polymorphum</name>
    <name type="common">Fusobacterium polymorphum</name>
    <dbReference type="NCBI Taxonomy" id="76857"/>
    <lineage>
        <taxon>Bacteria</taxon>
        <taxon>Fusobacteriati</taxon>
        <taxon>Fusobacteriota</taxon>
        <taxon>Fusobacteriia</taxon>
        <taxon>Fusobacteriales</taxon>
        <taxon>Fusobacteriaceae</taxon>
        <taxon>Fusobacterium</taxon>
    </lineage>
</organism>
<protein>
    <submittedName>
        <fullName evidence="1">Uncharacterized protein</fullName>
    </submittedName>
</protein>
<dbReference type="Proteomes" id="UP000221852">
    <property type="component" value="Unassembled WGS sequence"/>
</dbReference>
<reference evidence="1 2" key="1">
    <citation type="submission" date="2017-06" db="EMBL/GenBank/DDBJ databases">
        <title>Draft genome sequence of Fusobacterium nucleatum subsp. polymorphum KCOM 1330 (=ChDC F330).</title>
        <authorList>
            <person name="Kook J.-K."/>
            <person name="Park S.-N."/>
            <person name="Lim Y.K."/>
            <person name="Roh H."/>
        </authorList>
    </citation>
    <scope>NUCLEOTIDE SEQUENCE [LARGE SCALE GENOMIC DNA]</scope>
    <source>
        <strain evidence="2">KCOM 1330 (ChDC F330)</strain>
    </source>
</reference>
<gene>
    <name evidence="1" type="ORF">CBG59_10100</name>
</gene>
<dbReference type="AlphaFoldDB" id="A0A2C6AQ41"/>
<dbReference type="EMBL" id="NIRQ01000001">
    <property type="protein sequence ID" value="PHI14000.1"/>
    <property type="molecule type" value="Genomic_DNA"/>
</dbReference>
<comment type="caution">
    <text evidence="1">The sequence shown here is derived from an EMBL/GenBank/DDBJ whole genome shotgun (WGS) entry which is preliminary data.</text>
</comment>
<accession>A0A2C6AQ41</accession>